<dbReference type="PANTHER" id="PTHR11895:SF151">
    <property type="entry name" value="GLUTAMYL-TRNA(GLN) AMIDOTRANSFERASE SUBUNIT A"/>
    <property type="match status" value="1"/>
</dbReference>
<evidence type="ECO:0000259" key="1">
    <source>
        <dbReference type="Pfam" id="PF01425"/>
    </source>
</evidence>
<dbReference type="AlphaFoldDB" id="A0A7T0BRM6"/>
<name>A0A7T0BRM6_9BACT</name>
<dbReference type="SUPFAM" id="SSF75304">
    <property type="entry name" value="Amidase signature (AS) enzymes"/>
    <property type="match status" value="1"/>
</dbReference>
<dbReference type="PANTHER" id="PTHR11895">
    <property type="entry name" value="TRANSAMIDASE"/>
    <property type="match status" value="1"/>
</dbReference>
<dbReference type="Proteomes" id="UP000594451">
    <property type="component" value="Chromosome"/>
</dbReference>
<keyword evidence="3" id="KW-1185">Reference proteome</keyword>
<evidence type="ECO:0000313" key="3">
    <source>
        <dbReference type="Proteomes" id="UP000594451"/>
    </source>
</evidence>
<dbReference type="KEGG" id="psup:E5P55_01040"/>
<dbReference type="InterPro" id="IPR023631">
    <property type="entry name" value="Amidase_dom"/>
</dbReference>
<dbReference type="InterPro" id="IPR000120">
    <property type="entry name" value="Amidase"/>
</dbReference>
<accession>A0A7T0BRM6</accession>
<feature type="domain" description="Amidase" evidence="1">
    <location>
        <begin position="26"/>
        <end position="432"/>
    </location>
</feature>
<dbReference type="GO" id="GO:0003824">
    <property type="term" value="F:catalytic activity"/>
    <property type="evidence" value="ECO:0007669"/>
    <property type="project" value="InterPro"/>
</dbReference>
<protein>
    <recommendedName>
        <fullName evidence="1">Amidase domain-containing protein</fullName>
    </recommendedName>
</protein>
<sequence>MNAYLNFNFSFVRNQFVNFLFRSKSKRTISLFDGISYNLKNNISTKNNFLTANSKSLAYFKSPYDSDLNVILKKKGSILFGGLSMDEFAMGSYSKNSHKLPVKNPLNFNLAVGGSSGGSCSSVVSNQILFSVGSDTGGSIRQPAYMCGIIGFKPSYGIFSRYGLISFGSSIDQLGLASKSITIICHLSHLLNKFNFKDYNYIKKTINFKVKDFKGSLYKKKFGFLVGLKKSKSNLLVNYFKLTYRLSFFLKNLGHKVGVIKLPLDYFLPYIYYVISSVEAFSNLSRFDNTKIGQFFTNKSKTLKLPFNSYISLCRGYNLGLEVKKRILIGNLFSYTTSILFFTNLLLKLNLVKKDLFKRYEFLVYPTYEEINLLNKNVKFKYSINNYFSDRFTVFSNIINLSSINIPFKTVRNDTPVGFQIISNTYNDFRLLKNSIYIKNMFNINIGV</sequence>
<dbReference type="InterPro" id="IPR036928">
    <property type="entry name" value="AS_sf"/>
</dbReference>
<reference evidence="2 3" key="1">
    <citation type="journal article" date="2020" name="Sci. Rep.">
        <title>Morphology, ultrastructure, genomics, and phylogeny of Euplotes vanleeuwenhoeki sp. nov. and its ultra-reduced endosymbiont Candidatus Pinguicoccus supinus sp. nov.</title>
        <authorList>
            <person name="Serra V."/>
            <person name="Gammuto L."/>
            <person name="Nitla V."/>
            <person name="Castelli M."/>
            <person name="Lanzoni O."/>
            <person name="Sassera D."/>
            <person name="Bandi C."/>
            <person name="Sandeep B.V."/>
            <person name="Verni F."/>
            <person name="Modeo L."/>
            <person name="Petroni G."/>
        </authorList>
    </citation>
    <scope>NUCLEOTIDE SEQUENCE [LARGE SCALE GENOMIC DNA]</scope>
    <source>
        <strain evidence="2 3">KKR18_Esm</strain>
    </source>
</reference>
<dbReference type="Gene3D" id="3.90.1300.10">
    <property type="entry name" value="Amidase signature (AS) domain"/>
    <property type="match status" value="1"/>
</dbReference>
<proteinExistence type="predicted"/>
<gene>
    <name evidence="2" type="ORF">E5P55_01040</name>
</gene>
<organism evidence="2 3">
    <name type="scientific">Candidatus Pinguicoccus supinus</name>
    <dbReference type="NCBI Taxonomy" id="2529394"/>
    <lineage>
        <taxon>Bacteria</taxon>
        <taxon>Pseudomonadati</taxon>
        <taxon>Verrucomicrobiota</taxon>
        <taxon>Candidatus Pinguicoccus</taxon>
    </lineage>
</organism>
<dbReference type="Pfam" id="PF01425">
    <property type="entry name" value="Amidase"/>
    <property type="match status" value="1"/>
</dbReference>
<evidence type="ECO:0000313" key="2">
    <source>
        <dbReference type="EMBL" id="QPJ58534.1"/>
    </source>
</evidence>
<dbReference type="EMBL" id="CP039370">
    <property type="protein sequence ID" value="QPJ58534.1"/>
    <property type="molecule type" value="Genomic_DNA"/>
</dbReference>